<organism evidence="3 4">
    <name type="scientific">Candida parapsilosis</name>
    <name type="common">Yeast</name>
    <dbReference type="NCBI Taxonomy" id="5480"/>
    <lineage>
        <taxon>Eukaryota</taxon>
        <taxon>Fungi</taxon>
        <taxon>Dikarya</taxon>
        <taxon>Ascomycota</taxon>
        <taxon>Saccharomycotina</taxon>
        <taxon>Pichiomycetes</taxon>
        <taxon>Debaryomycetaceae</taxon>
        <taxon>Candida/Lodderomyces clade</taxon>
        <taxon>Candida</taxon>
    </lineage>
</organism>
<reference evidence="3" key="1">
    <citation type="submission" date="2020-03" db="EMBL/GenBank/DDBJ databases">
        <title>FDA dAtabase for Regulatory Grade micrObial Sequences (FDA-ARGOS): Supporting development and validation of Infectious Disease Dx tests.</title>
        <authorList>
            <person name="Campos J."/>
            <person name="Goldberg B."/>
            <person name="Tallon L."/>
            <person name="Sadzewicz L."/>
            <person name="Vavikolanu K."/>
            <person name="Mehta A."/>
            <person name="Aluvathingal J."/>
            <person name="Nadendla S."/>
            <person name="Nandy P."/>
            <person name="Geyer C."/>
            <person name="Yan Y."/>
            <person name="Sichtig H."/>
        </authorList>
    </citation>
    <scope>NUCLEOTIDE SEQUENCE [LARGE SCALE GENOMIC DNA]</scope>
    <source>
        <strain evidence="3">FDAARGOS_652</strain>
    </source>
</reference>
<keyword evidence="1" id="KW-0813">Transport</keyword>
<evidence type="ECO:0000256" key="1">
    <source>
        <dbReference type="ARBA" id="ARBA00022448"/>
    </source>
</evidence>
<dbReference type="GO" id="GO:1902388">
    <property type="term" value="F:ceramide 1-phosphate transfer activity"/>
    <property type="evidence" value="ECO:0007669"/>
    <property type="project" value="TreeGrafter"/>
</dbReference>
<dbReference type="InterPro" id="IPR014830">
    <property type="entry name" value="Glycolipid_transfer_prot_dom"/>
</dbReference>
<dbReference type="InterPro" id="IPR036497">
    <property type="entry name" value="GLTP_sf"/>
</dbReference>
<dbReference type="OrthoDB" id="205255at2759"/>
<evidence type="ECO:0000313" key="4">
    <source>
        <dbReference type="Proteomes" id="UP000590412"/>
    </source>
</evidence>
<dbReference type="PANTHER" id="PTHR10219">
    <property type="entry name" value="GLYCOLIPID TRANSFER PROTEIN-RELATED"/>
    <property type="match status" value="1"/>
</dbReference>
<dbReference type="Gene3D" id="1.10.3520.10">
    <property type="entry name" value="Glycolipid transfer protein"/>
    <property type="match status" value="1"/>
</dbReference>
<feature type="domain" description="Glycolipid transfer protein" evidence="2">
    <location>
        <begin position="23"/>
        <end position="161"/>
    </location>
</feature>
<sequence>MSTFFDEMQMSFADVKITDGTKIDTSDFLQASESLVKLFDLLGSTAFVVVQNDMNGNIAKIRKKLLDDPANASTLQDLILTESKTKTKTATQGLLWLSRGLQFTAQAMRETVDQPTKELTTTFTDAYGKTLSKYHGMFVKPVFKLAMQACPYRKDFFAKLGADQAKVAEQLKVWLEALENIVKIIFDFFVSGNYGKGL</sequence>
<accession>A0A8X7NI13</accession>
<comment type="caution">
    <text evidence="3">The sequence shown here is derived from an EMBL/GenBank/DDBJ whole genome shotgun (WGS) entry which is preliminary data.</text>
</comment>
<evidence type="ECO:0000313" key="3">
    <source>
        <dbReference type="EMBL" id="KAF6045293.1"/>
    </source>
</evidence>
<dbReference type="Pfam" id="PF08718">
    <property type="entry name" value="GLTP"/>
    <property type="match status" value="1"/>
</dbReference>
<dbReference type="GO" id="GO:0005829">
    <property type="term" value="C:cytosol"/>
    <property type="evidence" value="ECO:0007669"/>
    <property type="project" value="TreeGrafter"/>
</dbReference>
<dbReference type="AlphaFoldDB" id="A0A8X7NI13"/>
<dbReference type="FunFam" id="1.10.3520.10:FF:000001">
    <property type="entry name" value="Pleckstrin domain-containing family A member 8"/>
    <property type="match status" value="1"/>
</dbReference>
<dbReference type="GO" id="GO:1902387">
    <property type="term" value="F:ceramide 1-phosphate binding"/>
    <property type="evidence" value="ECO:0007669"/>
    <property type="project" value="TreeGrafter"/>
</dbReference>
<dbReference type="PANTHER" id="PTHR10219:SF25">
    <property type="entry name" value="PLECKSTRIN HOMOLOGY DOMAIN-CONTAINING FAMILY A MEMBER 8"/>
    <property type="match status" value="1"/>
</dbReference>
<gene>
    <name evidence="3" type="ORF">FOB60_004865</name>
</gene>
<dbReference type="Proteomes" id="UP000590412">
    <property type="component" value="Unassembled WGS sequence"/>
</dbReference>
<evidence type="ECO:0000259" key="2">
    <source>
        <dbReference type="Pfam" id="PF08718"/>
    </source>
</evidence>
<proteinExistence type="predicted"/>
<dbReference type="GO" id="GO:0016020">
    <property type="term" value="C:membrane"/>
    <property type="evidence" value="ECO:0007669"/>
    <property type="project" value="TreeGrafter"/>
</dbReference>
<dbReference type="SUPFAM" id="SSF110004">
    <property type="entry name" value="Glycolipid transfer protein, GLTP"/>
    <property type="match status" value="1"/>
</dbReference>
<dbReference type="EMBL" id="JABWAB010000009">
    <property type="protein sequence ID" value="KAF6045293.1"/>
    <property type="molecule type" value="Genomic_DNA"/>
</dbReference>
<name>A0A8X7NI13_CANPA</name>
<protein>
    <submittedName>
        <fullName evidence="3">Glycolipid transfer protein (GLTP) family protein</fullName>
    </submittedName>
</protein>